<protein>
    <recommendedName>
        <fullName evidence="3">fructose-bisphosphate aldolase</fullName>
        <ecNumber evidence="3">4.1.2.13</ecNumber>
    </recommendedName>
    <alternativeName>
        <fullName evidence="6">Fructose-bisphosphate aldolase class I</fullName>
    </alternativeName>
</protein>
<comment type="similarity">
    <text evidence="2">Belongs to the class I fructose-bisphosphate aldolase family.</text>
</comment>
<evidence type="ECO:0000256" key="6">
    <source>
        <dbReference type="ARBA" id="ARBA00029799"/>
    </source>
</evidence>
<comment type="pathway">
    <text evidence="1">Carbohydrate degradation; glycolysis; D-glyceraldehyde 3-phosphate and glycerone phosphate from D-glucose: step 4/4.</text>
</comment>
<keyword evidence="4" id="KW-0324">Glycolysis</keyword>
<name>A0ABS4W392_9PSEU</name>
<gene>
    <name evidence="7" type="ORF">JOF36_006114</name>
</gene>
<dbReference type="EMBL" id="JAGINU010000001">
    <property type="protein sequence ID" value="MBP2370418.1"/>
    <property type="molecule type" value="Genomic_DNA"/>
</dbReference>
<dbReference type="PANTHER" id="PTHR11627">
    <property type="entry name" value="FRUCTOSE-BISPHOSPHATE ALDOLASE"/>
    <property type="match status" value="1"/>
</dbReference>
<dbReference type="InterPro" id="IPR013785">
    <property type="entry name" value="Aldolase_TIM"/>
</dbReference>
<dbReference type="Gene3D" id="3.20.20.70">
    <property type="entry name" value="Aldolase class I"/>
    <property type="match status" value="1"/>
</dbReference>
<comment type="caution">
    <text evidence="7">The sequence shown here is derived from an EMBL/GenBank/DDBJ whole genome shotgun (WGS) entry which is preliminary data.</text>
</comment>
<evidence type="ECO:0000313" key="8">
    <source>
        <dbReference type="Proteomes" id="UP001519295"/>
    </source>
</evidence>
<sequence length="338" mass="35427">MDPIEQDSAPATAKALVGHPRGIVALDGGAFGPAYRDDAALQQLVATTPDLDEYVNGVVLPAASLHRRADDGRSLARILSDHGLLPGARVDTGELPLAGSPGESVIGGTDGLTERMTGLARAGIRFVTCRSRTVVGADAPSVWAVRSNANVLARYARTAQDVGLVPLLHCGVAPDGTHSAERGAQALATALTRVLAELDDAGVDLRAVVLSPGVALPGRLSRQSIAPADVARLTVEILRLVVPVDVAGLAVHAAGSDLDVAVAVLALAQDPTLPWPLTFCFGRTLTAPAIRVWRGHLWLTYLGQVELARGVERACAVLRPPRPRLRVARPHDTTRLTR</sequence>
<dbReference type="InterPro" id="IPR000741">
    <property type="entry name" value="FBA_I"/>
</dbReference>
<evidence type="ECO:0000313" key="7">
    <source>
        <dbReference type="EMBL" id="MBP2370418.1"/>
    </source>
</evidence>
<reference evidence="7 8" key="1">
    <citation type="submission" date="2021-03" db="EMBL/GenBank/DDBJ databases">
        <title>Sequencing the genomes of 1000 actinobacteria strains.</title>
        <authorList>
            <person name="Klenk H.-P."/>
        </authorList>
    </citation>
    <scope>NUCLEOTIDE SEQUENCE [LARGE SCALE GENOMIC DNA]</scope>
    <source>
        <strain evidence="7 8">DSM 45256</strain>
    </source>
</reference>
<evidence type="ECO:0000256" key="2">
    <source>
        <dbReference type="ARBA" id="ARBA00010387"/>
    </source>
</evidence>
<dbReference type="SUPFAM" id="SSF51569">
    <property type="entry name" value="Aldolase"/>
    <property type="match status" value="1"/>
</dbReference>
<dbReference type="RefSeq" id="WP_210033680.1">
    <property type="nucleotide sequence ID" value="NZ_JAGINU010000001.1"/>
</dbReference>
<evidence type="ECO:0000256" key="1">
    <source>
        <dbReference type="ARBA" id="ARBA00004714"/>
    </source>
</evidence>
<organism evidence="7 8">
    <name type="scientific">Pseudonocardia parietis</name>
    <dbReference type="NCBI Taxonomy" id="570936"/>
    <lineage>
        <taxon>Bacteria</taxon>
        <taxon>Bacillati</taxon>
        <taxon>Actinomycetota</taxon>
        <taxon>Actinomycetes</taxon>
        <taxon>Pseudonocardiales</taxon>
        <taxon>Pseudonocardiaceae</taxon>
        <taxon>Pseudonocardia</taxon>
    </lineage>
</organism>
<evidence type="ECO:0000256" key="5">
    <source>
        <dbReference type="ARBA" id="ARBA00023239"/>
    </source>
</evidence>
<evidence type="ECO:0000256" key="4">
    <source>
        <dbReference type="ARBA" id="ARBA00023152"/>
    </source>
</evidence>
<dbReference type="Proteomes" id="UP001519295">
    <property type="component" value="Unassembled WGS sequence"/>
</dbReference>
<keyword evidence="5 7" id="KW-0456">Lyase</keyword>
<evidence type="ECO:0000256" key="3">
    <source>
        <dbReference type="ARBA" id="ARBA00013068"/>
    </source>
</evidence>
<accession>A0ABS4W392</accession>
<proteinExistence type="inferred from homology"/>
<dbReference type="Pfam" id="PF00274">
    <property type="entry name" value="Glycolytic"/>
    <property type="match status" value="1"/>
</dbReference>
<dbReference type="EC" id="4.1.2.13" evidence="3"/>
<keyword evidence="8" id="KW-1185">Reference proteome</keyword>
<dbReference type="GO" id="GO:0004332">
    <property type="term" value="F:fructose-bisphosphate aldolase activity"/>
    <property type="evidence" value="ECO:0007669"/>
    <property type="project" value="UniProtKB-EC"/>
</dbReference>